<dbReference type="OrthoDB" id="2888759at2"/>
<evidence type="ECO:0000313" key="1">
    <source>
        <dbReference type="EMBL" id="RSD25420.1"/>
    </source>
</evidence>
<evidence type="ECO:0000313" key="2">
    <source>
        <dbReference type="Proteomes" id="UP000279911"/>
    </source>
</evidence>
<dbReference type="AlphaFoldDB" id="A0A427TM35"/>
<organism evidence="1 2">
    <name type="scientific">Mesobacillus subterraneus</name>
    <dbReference type="NCBI Taxonomy" id="285983"/>
    <lineage>
        <taxon>Bacteria</taxon>
        <taxon>Bacillati</taxon>
        <taxon>Bacillota</taxon>
        <taxon>Bacilli</taxon>
        <taxon>Bacillales</taxon>
        <taxon>Bacillaceae</taxon>
        <taxon>Mesobacillus</taxon>
    </lineage>
</organism>
<comment type="caution">
    <text evidence="1">The sequence shown here is derived from an EMBL/GenBank/DDBJ whole genome shotgun (WGS) entry which is preliminary data.</text>
</comment>
<name>A0A427TM35_9BACI</name>
<dbReference type="EMBL" id="RSFW01000019">
    <property type="protein sequence ID" value="RSD25420.1"/>
    <property type="molecule type" value="Genomic_DNA"/>
</dbReference>
<accession>A0A427TM35</accession>
<sequence length="92" mass="10848">MTTKNTNLVSCIDEFITEKQRANFVDQKPNTIKKKELESYLEEVAAENGIVFQKNSHPTKTIYTFSIDGQEAKVEFFYRYSHYYTRHTITID</sequence>
<gene>
    <name evidence="1" type="ORF">EJA10_16560</name>
</gene>
<protein>
    <submittedName>
        <fullName evidence="1">Uncharacterized protein</fullName>
    </submittedName>
</protein>
<reference evidence="2" key="1">
    <citation type="submission" date="2018-12" db="EMBL/GenBank/DDBJ databases">
        <title>Bacillus chawlae sp. nov., Bacillus glennii sp. nov., and Bacillus saganii sp. nov. Isolated from the Vehicle Assembly Building at Kennedy Space Center where the Viking Spacecraft were Assembled.</title>
        <authorList>
            <person name="Seuylemezian A."/>
            <person name="Vaishampayan P."/>
        </authorList>
    </citation>
    <scope>NUCLEOTIDE SEQUENCE [LARGE SCALE GENOMIC DNA]</scope>
    <source>
        <strain evidence="2">DSM 13966</strain>
    </source>
</reference>
<dbReference type="RefSeq" id="WP_125481139.1">
    <property type="nucleotide sequence ID" value="NZ_RSFW01000019.1"/>
</dbReference>
<dbReference type="Proteomes" id="UP000279911">
    <property type="component" value="Unassembled WGS sequence"/>
</dbReference>
<proteinExistence type="predicted"/>